<dbReference type="InterPro" id="IPR002939">
    <property type="entry name" value="DnaJ_C"/>
</dbReference>
<evidence type="ECO:0000259" key="15">
    <source>
        <dbReference type="PROSITE" id="PS50076"/>
    </source>
</evidence>
<dbReference type="PROSITE" id="PS00636">
    <property type="entry name" value="DNAJ_1"/>
    <property type="match status" value="1"/>
</dbReference>
<comment type="similarity">
    <text evidence="11 13">Belongs to the DnaJ family.</text>
</comment>
<accession>A0A517ZUH3</accession>
<dbReference type="Pfam" id="PF00684">
    <property type="entry name" value="DnaJ_CXXCXGXG"/>
    <property type="match status" value="1"/>
</dbReference>
<feature type="binding site" evidence="13">
    <location>
        <position position="172"/>
    </location>
    <ligand>
        <name>Zn(2+)</name>
        <dbReference type="ChEBI" id="CHEBI:29105"/>
        <label>2</label>
    </ligand>
</feature>
<dbReference type="PANTHER" id="PTHR43096:SF48">
    <property type="entry name" value="CHAPERONE PROTEIN DNAJ"/>
    <property type="match status" value="1"/>
</dbReference>
<gene>
    <name evidence="13 17" type="primary">dnaJ</name>
    <name evidence="17" type="ORF">Mal52_46280</name>
</gene>
<dbReference type="GO" id="GO:0006260">
    <property type="term" value="P:DNA replication"/>
    <property type="evidence" value="ECO:0007669"/>
    <property type="project" value="UniProtKB-KW"/>
</dbReference>
<dbReference type="GO" id="GO:0009408">
    <property type="term" value="P:response to heat"/>
    <property type="evidence" value="ECO:0007669"/>
    <property type="project" value="InterPro"/>
</dbReference>
<evidence type="ECO:0000256" key="8">
    <source>
        <dbReference type="ARBA" id="ARBA00022833"/>
    </source>
</evidence>
<protein>
    <recommendedName>
        <fullName evidence="12 13">Chaperone protein DnaJ</fullName>
    </recommendedName>
</protein>
<evidence type="ECO:0000256" key="3">
    <source>
        <dbReference type="ARBA" id="ARBA00022490"/>
    </source>
</evidence>
<dbReference type="PANTHER" id="PTHR43096">
    <property type="entry name" value="DNAJ HOMOLOG 1, MITOCHONDRIAL-RELATED"/>
    <property type="match status" value="1"/>
</dbReference>
<keyword evidence="10 13" id="KW-0143">Chaperone</keyword>
<dbReference type="CDD" id="cd10719">
    <property type="entry name" value="DnaJ_zf"/>
    <property type="match status" value="1"/>
</dbReference>
<dbReference type="PROSITE" id="PS50076">
    <property type="entry name" value="DNAJ_2"/>
    <property type="match status" value="1"/>
</dbReference>
<dbReference type="Pfam" id="PF01556">
    <property type="entry name" value="DnaJ_C"/>
    <property type="match status" value="1"/>
</dbReference>
<feature type="binding site" evidence="13">
    <location>
        <position position="169"/>
    </location>
    <ligand>
        <name>Zn(2+)</name>
        <dbReference type="ChEBI" id="CHEBI:29105"/>
        <label>2</label>
    </ligand>
</feature>
<dbReference type="AlphaFoldDB" id="A0A517ZUH3"/>
<evidence type="ECO:0000256" key="6">
    <source>
        <dbReference type="ARBA" id="ARBA00022737"/>
    </source>
</evidence>
<evidence type="ECO:0000256" key="12">
    <source>
        <dbReference type="ARBA" id="ARBA00067609"/>
    </source>
</evidence>
<dbReference type="EMBL" id="CP036276">
    <property type="protein sequence ID" value="QDU46131.1"/>
    <property type="molecule type" value="Genomic_DNA"/>
</dbReference>
<dbReference type="InterPro" id="IPR036410">
    <property type="entry name" value="HSP_DnaJ_Cys-rich_dom_sf"/>
</dbReference>
<comment type="cofactor">
    <cofactor evidence="13">
        <name>Zn(2+)</name>
        <dbReference type="ChEBI" id="CHEBI:29105"/>
    </cofactor>
    <text evidence="13">Binds 2 Zn(2+) ions per monomer.</text>
</comment>
<dbReference type="KEGG" id="sdyn:Mal52_46280"/>
<organism evidence="17 18">
    <name type="scientific">Symmachiella dynata</name>
    <dbReference type="NCBI Taxonomy" id="2527995"/>
    <lineage>
        <taxon>Bacteria</taxon>
        <taxon>Pseudomonadati</taxon>
        <taxon>Planctomycetota</taxon>
        <taxon>Planctomycetia</taxon>
        <taxon>Planctomycetales</taxon>
        <taxon>Planctomycetaceae</taxon>
        <taxon>Symmachiella</taxon>
    </lineage>
</organism>
<evidence type="ECO:0000256" key="9">
    <source>
        <dbReference type="ARBA" id="ARBA00023016"/>
    </source>
</evidence>
<dbReference type="CDD" id="cd10747">
    <property type="entry name" value="DnaJ_C"/>
    <property type="match status" value="1"/>
</dbReference>
<comment type="subunit">
    <text evidence="2 13">Homodimer.</text>
</comment>
<proteinExistence type="inferred from homology"/>
<feature type="binding site" evidence="13">
    <location>
        <position position="208"/>
    </location>
    <ligand>
        <name>Zn(2+)</name>
        <dbReference type="ChEBI" id="CHEBI:29105"/>
        <label>1</label>
    </ligand>
</feature>
<dbReference type="FunFam" id="2.60.260.20:FF:000004">
    <property type="entry name" value="Molecular chaperone DnaJ"/>
    <property type="match status" value="1"/>
</dbReference>
<evidence type="ECO:0000313" key="18">
    <source>
        <dbReference type="Proteomes" id="UP000319383"/>
    </source>
</evidence>
<feature type="binding site" evidence="13">
    <location>
        <position position="191"/>
    </location>
    <ligand>
        <name>Zn(2+)</name>
        <dbReference type="ChEBI" id="CHEBI:29105"/>
        <label>2</label>
    </ligand>
</feature>
<dbReference type="SUPFAM" id="SSF46565">
    <property type="entry name" value="Chaperone J-domain"/>
    <property type="match status" value="1"/>
</dbReference>
<feature type="binding site" evidence="13">
    <location>
        <position position="194"/>
    </location>
    <ligand>
        <name>Zn(2+)</name>
        <dbReference type="ChEBI" id="CHEBI:29105"/>
        <label>2</label>
    </ligand>
</feature>
<evidence type="ECO:0000256" key="11">
    <source>
        <dbReference type="ARBA" id="ARBA00061004"/>
    </source>
</evidence>
<dbReference type="GO" id="GO:0042026">
    <property type="term" value="P:protein refolding"/>
    <property type="evidence" value="ECO:0007669"/>
    <property type="project" value="TreeGrafter"/>
</dbReference>
<feature type="repeat" description="CXXCXGXG motif" evidence="13">
    <location>
        <begin position="205"/>
        <end position="212"/>
    </location>
</feature>
<evidence type="ECO:0000256" key="2">
    <source>
        <dbReference type="ARBA" id="ARBA00011738"/>
    </source>
</evidence>
<evidence type="ECO:0000256" key="14">
    <source>
        <dbReference type="PROSITE-ProRule" id="PRU00546"/>
    </source>
</evidence>
<keyword evidence="9 13" id="KW-0346">Stress response</keyword>
<comment type="subcellular location">
    <subcellularLocation>
        <location evidence="1 13">Cytoplasm</location>
    </subcellularLocation>
</comment>
<dbReference type="InterPro" id="IPR001623">
    <property type="entry name" value="DnaJ_domain"/>
</dbReference>
<dbReference type="HAMAP" id="MF_01152">
    <property type="entry name" value="DnaJ"/>
    <property type="match status" value="1"/>
</dbReference>
<dbReference type="InterPro" id="IPR036869">
    <property type="entry name" value="J_dom_sf"/>
</dbReference>
<name>A0A517ZUH3_9PLAN</name>
<evidence type="ECO:0000313" key="17">
    <source>
        <dbReference type="EMBL" id="QDU46131.1"/>
    </source>
</evidence>
<dbReference type="Gene3D" id="2.10.230.10">
    <property type="entry name" value="Heat shock protein DnaJ, cysteine-rich domain"/>
    <property type="match status" value="1"/>
</dbReference>
<keyword evidence="4 13" id="KW-0235">DNA replication</keyword>
<dbReference type="GO" id="GO:0051082">
    <property type="term" value="F:unfolded protein binding"/>
    <property type="evidence" value="ECO:0007669"/>
    <property type="project" value="UniProtKB-UniRule"/>
</dbReference>
<reference evidence="17 18" key="1">
    <citation type="submission" date="2019-02" db="EMBL/GenBank/DDBJ databases">
        <title>Deep-cultivation of Planctomycetes and their phenomic and genomic characterization uncovers novel biology.</title>
        <authorList>
            <person name="Wiegand S."/>
            <person name="Jogler M."/>
            <person name="Boedeker C."/>
            <person name="Pinto D."/>
            <person name="Vollmers J."/>
            <person name="Rivas-Marin E."/>
            <person name="Kohn T."/>
            <person name="Peeters S.H."/>
            <person name="Heuer A."/>
            <person name="Rast P."/>
            <person name="Oberbeckmann S."/>
            <person name="Bunk B."/>
            <person name="Jeske O."/>
            <person name="Meyerdierks A."/>
            <person name="Storesund J.E."/>
            <person name="Kallscheuer N."/>
            <person name="Luecker S."/>
            <person name="Lage O.M."/>
            <person name="Pohl T."/>
            <person name="Merkel B.J."/>
            <person name="Hornburger P."/>
            <person name="Mueller R.-W."/>
            <person name="Bruemmer F."/>
            <person name="Labrenz M."/>
            <person name="Spormann A.M."/>
            <person name="Op den Camp H."/>
            <person name="Overmann J."/>
            <person name="Amann R."/>
            <person name="Jetten M.S.M."/>
            <person name="Mascher T."/>
            <person name="Medema M.H."/>
            <person name="Devos D.P."/>
            <person name="Kaster A.-K."/>
            <person name="Ovreas L."/>
            <person name="Rohde M."/>
            <person name="Galperin M.Y."/>
            <person name="Jogler C."/>
        </authorList>
    </citation>
    <scope>NUCLEOTIDE SEQUENCE [LARGE SCALE GENOMIC DNA]</scope>
    <source>
        <strain evidence="17 18">Mal52</strain>
    </source>
</reference>
<dbReference type="InterPro" id="IPR001305">
    <property type="entry name" value="HSP_DnaJ_Cys-rich_dom"/>
</dbReference>
<keyword evidence="5 13" id="KW-0479">Metal-binding</keyword>
<dbReference type="SUPFAM" id="SSF49493">
    <property type="entry name" value="HSP40/DnaJ peptide-binding domain"/>
    <property type="match status" value="2"/>
</dbReference>
<dbReference type="Gene3D" id="1.10.287.110">
    <property type="entry name" value="DnaJ domain"/>
    <property type="match status" value="1"/>
</dbReference>
<evidence type="ECO:0000256" key="13">
    <source>
        <dbReference type="HAMAP-Rule" id="MF_01152"/>
    </source>
</evidence>
<feature type="repeat" description="CXXCXGXG motif" evidence="13">
    <location>
        <begin position="169"/>
        <end position="176"/>
    </location>
</feature>
<dbReference type="GO" id="GO:0005524">
    <property type="term" value="F:ATP binding"/>
    <property type="evidence" value="ECO:0007669"/>
    <property type="project" value="InterPro"/>
</dbReference>
<feature type="binding site" evidence="13">
    <location>
        <position position="152"/>
    </location>
    <ligand>
        <name>Zn(2+)</name>
        <dbReference type="ChEBI" id="CHEBI:29105"/>
        <label>1</label>
    </ligand>
</feature>
<feature type="binding site" evidence="13">
    <location>
        <position position="155"/>
    </location>
    <ligand>
        <name>Zn(2+)</name>
        <dbReference type="ChEBI" id="CHEBI:29105"/>
        <label>1</label>
    </ligand>
</feature>
<dbReference type="InterPro" id="IPR008971">
    <property type="entry name" value="HSP40/DnaJ_pept-bd"/>
</dbReference>
<evidence type="ECO:0000256" key="1">
    <source>
        <dbReference type="ARBA" id="ARBA00004496"/>
    </source>
</evidence>
<dbReference type="SUPFAM" id="SSF57938">
    <property type="entry name" value="DnaJ/Hsp40 cysteine-rich domain"/>
    <property type="match status" value="1"/>
</dbReference>
<dbReference type="NCBIfam" id="NF008035">
    <property type="entry name" value="PRK10767.1"/>
    <property type="match status" value="1"/>
</dbReference>
<dbReference type="InterPro" id="IPR012724">
    <property type="entry name" value="DnaJ"/>
</dbReference>
<dbReference type="NCBIfam" id="TIGR02349">
    <property type="entry name" value="DnaJ_bact"/>
    <property type="match status" value="1"/>
</dbReference>
<keyword evidence="7 13" id="KW-0863">Zinc-finger</keyword>
<feature type="domain" description="CR-type" evidence="16">
    <location>
        <begin position="139"/>
        <end position="217"/>
    </location>
</feature>
<evidence type="ECO:0000259" key="16">
    <source>
        <dbReference type="PROSITE" id="PS51188"/>
    </source>
</evidence>
<dbReference type="SMART" id="SM00271">
    <property type="entry name" value="DnaJ"/>
    <property type="match status" value="1"/>
</dbReference>
<comment type="function">
    <text evidence="13">Participates actively in the response to hyperosmotic and heat shock by preventing the aggregation of stress-denatured proteins and by disaggregating proteins, also in an autonomous, DnaK-independent fashion. Unfolded proteins bind initially to DnaJ; upon interaction with the DnaJ-bound protein, DnaK hydrolyzes its bound ATP, resulting in the formation of a stable complex. GrpE releases ADP from DnaK; ATP binding to DnaK triggers the release of the substrate protein, thus completing the reaction cycle. Several rounds of ATP-dependent interactions between DnaJ, DnaK and GrpE are required for fully efficient folding. Also involved, together with DnaK and GrpE, in the DNA replication of plasmids through activation of initiation proteins.</text>
</comment>
<feature type="repeat" description="CXXCXGXG motif" evidence="13">
    <location>
        <begin position="152"/>
        <end position="159"/>
    </location>
</feature>
<dbReference type="InterPro" id="IPR018253">
    <property type="entry name" value="DnaJ_domain_CS"/>
</dbReference>
<dbReference type="Pfam" id="PF00226">
    <property type="entry name" value="DnaJ"/>
    <property type="match status" value="1"/>
</dbReference>
<feature type="zinc finger region" description="CR-type" evidence="14">
    <location>
        <begin position="139"/>
        <end position="217"/>
    </location>
</feature>
<dbReference type="PROSITE" id="PS51188">
    <property type="entry name" value="ZF_CR"/>
    <property type="match status" value="1"/>
</dbReference>
<dbReference type="Proteomes" id="UP000319383">
    <property type="component" value="Chromosome"/>
</dbReference>
<dbReference type="OrthoDB" id="9779889at2"/>
<dbReference type="FunFam" id="2.10.230.10:FF:000002">
    <property type="entry name" value="Molecular chaperone DnaJ"/>
    <property type="match status" value="1"/>
</dbReference>
<keyword evidence="3 13" id="KW-0963">Cytoplasm</keyword>
<keyword evidence="8 13" id="KW-0862">Zinc</keyword>
<evidence type="ECO:0000256" key="5">
    <source>
        <dbReference type="ARBA" id="ARBA00022723"/>
    </source>
</evidence>
<comment type="domain">
    <text evidence="13">The J domain is necessary and sufficient to stimulate DnaK ATPase activity. Zinc center 1 plays an important role in the autonomous, DnaK-independent chaperone activity of DnaJ. Zinc center 2 is essential for interaction with DnaK and for DnaJ activity.</text>
</comment>
<dbReference type="GO" id="GO:0008270">
    <property type="term" value="F:zinc ion binding"/>
    <property type="evidence" value="ECO:0007669"/>
    <property type="project" value="UniProtKB-UniRule"/>
</dbReference>
<sequence length="382" mass="41290">MAVMATKRDYYEVLGVAKGADGDEIKKAYRKEALANHPDRNPGDGEAEQRFKDAAEAFEILGDEQKRARYDRYGHAGVQGLGGGAGFTDINDIFDSFGDMLGGIFGGSRTGQPGAGRRPSRGRSLRTGITVTLLEAARGCTRELEVRRHENCETCGGSGAKAGSIAQPCDYCDGRGQVVQSQGFFRIQTTCPACSGDGVVVRDKCEECGGSGRESKTAQLEVKVPPGVDNDMQLCLRGEGEPGALGGPRGDLYVDIHVKEHSLFQRDGNTLTCLVPITYTQAALGAEIEVPILTGRHDLKVPAGTQTGTEFRLRGLGMPDPHGRGTGDLLVEVQVDVPKKLTERQEELLRELAELEEAHVSPHRKSFFETLKDYFTGEDEET</sequence>
<feature type="domain" description="J" evidence="15">
    <location>
        <begin position="9"/>
        <end position="74"/>
    </location>
</feature>
<evidence type="ECO:0000256" key="7">
    <source>
        <dbReference type="ARBA" id="ARBA00022771"/>
    </source>
</evidence>
<dbReference type="PRINTS" id="PR00625">
    <property type="entry name" value="JDOMAIN"/>
</dbReference>
<dbReference type="GO" id="GO:0031072">
    <property type="term" value="F:heat shock protein binding"/>
    <property type="evidence" value="ECO:0007669"/>
    <property type="project" value="InterPro"/>
</dbReference>
<evidence type="ECO:0000256" key="10">
    <source>
        <dbReference type="ARBA" id="ARBA00023186"/>
    </source>
</evidence>
<feature type="repeat" description="CXXCXGXG motif" evidence="13">
    <location>
        <begin position="191"/>
        <end position="198"/>
    </location>
</feature>
<evidence type="ECO:0000256" key="4">
    <source>
        <dbReference type="ARBA" id="ARBA00022705"/>
    </source>
</evidence>
<dbReference type="CDD" id="cd06257">
    <property type="entry name" value="DnaJ"/>
    <property type="match status" value="1"/>
</dbReference>
<dbReference type="Gene3D" id="2.60.260.20">
    <property type="entry name" value="Urease metallochaperone UreE, N-terminal domain"/>
    <property type="match status" value="2"/>
</dbReference>
<keyword evidence="18" id="KW-1185">Reference proteome</keyword>
<feature type="binding site" evidence="13">
    <location>
        <position position="205"/>
    </location>
    <ligand>
        <name>Zn(2+)</name>
        <dbReference type="ChEBI" id="CHEBI:29105"/>
        <label>1</label>
    </ligand>
</feature>
<dbReference type="GO" id="GO:0005737">
    <property type="term" value="C:cytoplasm"/>
    <property type="evidence" value="ECO:0007669"/>
    <property type="project" value="UniProtKB-SubCell"/>
</dbReference>
<keyword evidence="6 13" id="KW-0677">Repeat</keyword>